<organism evidence="5 6">
    <name type="scientific">Dinothrombium tinctorium</name>
    <dbReference type="NCBI Taxonomy" id="1965070"/>
    <lineage>
        <taxon>Eukaryota</taxon>
        <taxon>Metazoa</taxon>
        <taxon>Ecdysozoa</taxon>
        <taxon>Arthropoda</taxon>
        <taxon>Chelicerata</taxon>
        <taxon>Arachnida</taxon>
        <taxon>Acari</taxon>
        <taxon>Acariformes</taxon>
        <taxon>Trombidiformes</taxon>
        <taxon>Prostigmata</taxon>
        <taxon>Anystina</taxon>
        <taxon>Parasitengona</taxon>
        <taxon>Trombidioidea</taxon>
        <taxon>Trombidiidae</taxon>
        <taxon>Dinothrombium</taxon>
    </lineage>
</organism>
<dbReference type="PROSITE" id="PS51683">
    <property type="entry name" value="SAM_OMT_II"/>
    <property type="match status" value="1"/>
</dbReference>
<name>A0A3S3P6E7_9ACAR</name>
<dbReference type="GO" id="GO:0008171">
    <property type="term" value="F:O-methyltransferase activity"/>
    <property type="evidence" value="ECO:0007669"/>
    <property type="project" value="InterPro"/>
</dbReference>
<protein>
    <submittedName>
        <fullName evidence="5">Methyltransferase-like protein</fullName>
    </submittedName>
</protein>
<keyword evidence="6" id="KW-1185">Reference proteome</keyword>
<evidence type="ECO:0000256" key="3">
    <source>
        <dbReference type="ARBA" id="ARBA00022691"/>
    </source>
</evidence>
<evidence type="ECO:0000313" key="6">
    <source>
        <dbReference type="Proteomes" id="UP000285301"/>
    </source>
</evidence>
<dbReference type="AlphaFoldDB" id="A0A3S3P6E7"/>
<gene>
    <name evidence="5" type="ORF">B4U79_19072</name>
</gene>
<dbReference type="GO" id="GO:0032259">
    <property type="term" value="P:methylation"/>
    <property type="evidence" value="ECO:0007669"/>
    <property type="project" value="UniProtKB-KW"/>
</dbReference>
<evidence type="ECO:0000259" key="4">
    <source>
        <dbReference type="Pfam" id="PF00891"/>
    </source>
</evidence>
<dbReference type="InterPro" id="IPR001077">
    <property type="entry name" value="COMT_C"/>
</dbReference>
<accession>A0A3S3P6E7</accession>
<dbReference type="Proteomes" id="UP000285301">
    <property type="component" value="Unassembled WGS sequence"/>
</dbReference>
<keyword evidence="1 5" id="KW-0489">Methyltransferase</keyword>
<dbReference type="InterPro" id="IPR029063">
    <property type="entry name" value="SAM-dependent_MTases_sf"/>
</dbReference>
<dbReference type="InterPro" id="IPR016461">
    <property type="entry name" value="COMT-like"/>
</dbReference>
<evidence type="ECO:0000313" key="5">
    <source>
        <dbReference type="EMBL" id="RWS06194.1"/>
    </source>
</evidence>
<evidence type="ECO:0000256" key="1">
    <source>
        <dbReference type="ARBA" id="ARBA00022603"/>
    </source>
</evidence>
<dbReference type="EMBL" id="NCKU01004278">
    <property type="protein sequence ID" value="RWS06194.1"/>
    <property type="molecule type" value="Genomic_DNA"/>
</dbReference>
<proteinExistence type="predicted"/>
<feature type="domain" description="O-methyltransferase C-terminal" evidence="4">
    <location>
        <begin position="7"/>
        <end position="51"/>
    </location>
</feature>
<sequence>EYTNARKARVIDKYDFSKFKHIVDVGGGNGAFLIEIMQNTPDHVHGTVFDRTNMQNSWWELS</sequence>
<dbReference type="SUPFAM" id="SSF53335">
    <property type="entry name" value="S-adenosyl-L-methionine-dependent methyltransferases"/>
    <property type="match status" value="1"/>
</dbReference>
<dbReference type="Gene3D" id="3.40.50.150">
    <property type="entry name" value="Vaccinia Virus protein VP39"/>
    <property type="match status" value="1"/>
</dbReference>
<keyword evidence="2 5" id="KW-0808">Transferase</keyword>
<evidence type="ECO:0000256" key="2">
    <source>
        <dbReference type="ARBA" id="ARBA00022679"/>
    </source>
</evidence>
<reference evidence="5 6" key="1">
    <citation type="journal article" date="2018" name="Gigascience">
        <title>Genomes of trombidid mites reveal novel predicted allergens and laterally-transferred genes associated with secondary metabolism.</title>
        <authorList>
            <person name="Dong X."/>
            <person name="Chaisiri K."/>
            <person name="Xia D."/>
            <person name="Armstrong S.D."/>
            <person name="Fang Y."/>
            <person name="Donnelly M.J."/>
            <person name="Kadowaki T."/>
            <person name="McGarry J.W."/>
            <person name="Darby A.C."/>
            <person name="Makepeace B.L."/>
        </authorList>
    </citation>
    <scope>NUCLEOTIDE SEQUENCE [LARGE SCALE GENOMIC DNA]</scope>
    <source>
        <strain evidence="5">UoL-WK</strain>
    </source>
</reference>
<feature type="non-terminal residue" evidence="5">
    <location>
        <position position="1"/>
    </location>
</feature>
<keyword evidence="3" id="KW-0949">S-adenosyl-L-methionine</keyword>
<comment type="caution">
    <text evidence="5">The sequence shown here is derived from an EMBL/GenBank/DDBJ whole genome shotgun (WGS) entry which is preliminary data.</text>
</comment>
<dbReference type="Pfam" id="PF00891">
    <property type="entry name" value="Methyltransf_2"/>
    <property type="match status" value="1"/>
</dbReference>
<dbReference type="OrthoDB" id="1606438at2759"/>